<dbReference type="GO" id="GO:0015679">
    <property type="term" value="P:plasma membrane copper ion transport"/>
    <property type="evidence" value="ECO:0007669"/>
    <property type="project" value="TreeGrafter"/>
</dbReference>
<dbReference type="GO" id="GO:0022857">
    <property type="term" value="F:transmembrane transporter activity"/>
    <property type="evidence" value="ECO:0007669"/>
    <property type="project" value="InterPro"/>
</dbReference>
<dbReference type="GO" id="GO:0060003">
    <property type="term" value="P:copper ion export"/>
    <property type="evidence" value="ECO:0007669"/>
    <property type="project" value="TreeGrafter"/>
</dbReference>
<dbReference type="InterPro" id="IPR051909">
    <property type="entry name" value="MFP_Cation_Efflux"/>
</dbReference>
<gene>
    <name evidence="7" type="ORF">ESZ48_12970</name>
</gene>
<dbReference type="PANTHER" id="PTHR30097">
    <property type="entry name" value="CATION EFFLUX SYSTEM PROTEIN CUSB"/>
    <property type="match status" value="1"/>
</dbReference>
<dbReference type="InterPro" id="IPR058792">
    <property type="entry name" value="Beta-barrel_RND_2"/>
</dbReference>
<dbReference type="NCBIfam" id="TIGR01730">
    <property type="entry name" value="RND_mfp"/>
    <property type="match status" value="1"/>
</dbReference>
<organism evidence="7 8">
    <name type="scientific">Gelidibacter gilvus</name>
    <dbReference type="NCBI Taxonomy" id="59602"/>
    <lineage>
        <taxon>Bacteria</taxon>
        <taxon>Pseudomonadati</taxon>
        <taxon>Bacteroidota</taxon>
        <taxon>Flavobacteriia</taxon>
        <taxon>Flavobacteriales</taxon>
        <taxon>Flavobacteriaceae</taxon>
        <taxon>Gelidibacter</taxon>
    </lineage>
</organism>
<feature type="signal peptide" evidence="4">
    <location>
        <begin position="1"/>
        <end position="23"/>
    </location>
</feature>
<sequence length="369" mass="41251">MYNTNLYRLTLFAFLLLLMSSCAKTKNELIIQKEKATFCLNDFMKDDIIKVPVEKRPITESILLNAKVEANPDKLVHFVSLVSGVVTKTYFSSGEEVKKGQLLLEMMSSELSNLTSQKSSLQSQILVAQRALESVQEMHRDKIASQRDLIEAQSNLDVLRAELQNANAQLNLYSASTERGVFQVRASTSGTIISKNVAAGMQVSAESDPLFTISDLKEVWIMANIYAGNIPYVKQGMPVEIKALPYADKVFLGEINAISQVFDSNERVLKARIVMDNLDGKLMPGMLVDVTVEKEDGLMANAAPVSALIFDDNQHFLVLYKSDCDIEVRKVTPNIQNSNTVYFENNIEEGEQIITKNQLLIYNHLKALK</sequence>
<dbReference type="OrthoDB" id="9806939at2"/>
<dbReference type="Gene3D" id="2.40.420.20">
    <property type="match status" value="1"/>
</dbReference>
<evidence type="ECO:0000259" key="5">
    <source>
        <dbReference type="Pfam" id="PF25954"/>
    </source>
</evidence>
<dbReference type="Gene3D" id="2.40.30.170">
    <property type="match status" value="1"/>
</dbReference>
<keyword evidence="2" id="KW-0813">Transport</keyword>
<comment type="caution">
    <text evidence="7">The sequence shown here is derived from an EMBL/GenBank/DDBJ whole genome shotgun (WGS) entry which is preliminary data.</text>
</comment>
<dbReference type="SUPFAM" id="SSF111369">
    <property type="entry name" value="HlyD-like secretion proteins"/>
    <property type="match status" value="1"/>
</dbReference>
<feature type="chain" id="PRO_5020379711" evidence="4">
    <location>
        <begin position="24"/>
        <end position="369"/>
    </location>
</feature>
<protein>
    <submittedName>
        <fullName evidence="7">Efflux RND transporter periplasmic adaptor subunit</fullName>
    </submittedName>
</protein>
<evidence type="ECO:0000256" key="1">
    <source>
        <dbReference type="ARBA" id="ARBA00009477"/>
    </source>
</evidence>
<evidence type="ECO:0000259" key="6">
    <source>
        <dbReference type="Pfam" id="PF25973"/>
    </source>
</evidence>
<keyword evidence="4" id="KW-0732">Signal</keyword>
<dbReference type="RefSeq" id="WP_129017916.1">
    <property type="nucleotide sequence ID" value="NZ_SDDZ01000007.1"/>
</dbReference>
<dbReference type="EMBL" id="SDDZ01000007">
    <property type="protein sequence ID" value="RXJ49515.1"/>
    <property type="molecule type" value="Genomic_DNA"/>
</dbReference>
<dbReference type="InterPro" id="IPR058647">
    <property type="entry name" value="BSH_CzcB-like"/>
</dbReference>
<dbReference type="AlphaFoldDB" id="A0A4Q0XEE0"/>
<reference evidence="7 8" key="1">
    <citation type="submission" date="2019-01" db="EMBL/GenBank/DDBJ databases">
        <title>Genome sequence of the Antarctic species Gelidibacter gilvus ACAM 158(T).</title>
        <authorList>
            <person name="Bowman J.P."/>
        </authorList>
    </citation>
    <scope>NUCLEOTIDE SEQUENCE [LARGE SCALE GENOMIC DNA]</scope>
    <source>
        <strain evidence="7 8">IC158</strain>
    </source>
</reference>
<dbReference type="Gene3D" id="2.40.50.100">
    <property type="match status" value="1"/>
</dbReference>
<keyword evidence="8" id="KW-1185">Reference proteome</keyword>
<dbReference type="Gene3D" id="1.10.287.470">
    <property type="entry name" value="Helix hairpin bin"/>
    <property type="match status" value="1"/>
</dbReference>
<dbReference type="PANTHER" id="PTHR30097:SF4">
    <property type="entry name" value="SLR6042 PROTEIN"/>
    <property type="match status" value="1"/>
</dbReference>
<dbReference type="Pfam" id="PF25954">
    <property type="entry name" value="Beta-barrel_RND_2"/>
    <property type="match status" value="1"/>
</dbReference>
<evidence type="ECO:0000256" key="3">
    <source>
        <dbReference type="SAM" id="Coils"/>
    </source>
</evidence>
<feature type="domain" description="CusB-like beta-barrel" evidence="5">
    <location>
        <begin position="218"/>
        <end position="294"/>
    </location>
</feature>
<accession>A0A4Q0XEE0</accession>
<comment type="similarity">
    <text evidence="1">Belongs to the membrane fusion protein (MFP) (TC 8.A.1) family.</text>
</comment>
<evidence type="ECO:0000256" key="2">
    <source>
        <dbReference type="ARBA" id="ARBA00022448"/>
    </source>
</evidence>
<feature type="domain" description="CzcB-like barrel-sandwich hybrid" evidence="6">
    <location>
        <begin position="75"/>
        <end position="215"/>
    </location>
</feature>
<dbReference type="FunFam" id="2.40.30.170:FF:000010">
    <property type="entry name" value="Efflux RND transporter periplasmic adaptor subunit"/>
    <property type="match status" value="1"/>
</dbReference>
<name>A0A4Q0XEE0_9FLAO</name>
<evidence type="ECO:0000313" key="7">
    <source>
        <dbReference type="EMBL" id="RXJ49515.1"/>
    </source>
</evidence>
<dbReference type="GO" id="GO:0030313">
    <property type="term" value="C:cell envelope"/>
    <property type="evidence" value="ECO:0007669"/>
    <property type="project" value="TreeGrafter"/>
</dbReference>
<keyword evidence="3" id="KW-0175">Coiled coil</keyword>
<dbReference type="Proteomes" id="UP000289792">
    <property type="component" value="Unassembled WGS sequence"/>
</dbReference>
<dbReference type="InterPro" id="IPR006143">
    <property type="entry name" value="RND_pump_MFP"/>
</dbReference>
<feature type="coiled-coil region" evidence="3">
    <location>
        <begin position="149"/>
        <end position="176"/>
    </location>
</feature>
<dbReference type="GO" id="GO:0016020">
    <property type="term" value="C:membrane"/>
    <property type="evidence" value="ECO:0007669"/>
    <property type="project" value="InterPro"/>
</dbReference>
<evidence type="ECO:0000256" key="4">
    <source>
        <dbReference type="SAM" id="SignalP"/>
    </source>
</evidence>
<proteinExistence type="inferred from homology"/>
<evidence type="ECO:0000313" key="8">
    <source>
        <dbReference type="Proteomes" id="UP000289792"/>
    </source>
</evidence>
<dbReference type="Pfam" id="PF25973">
    <property type="entry name" value="BSH_CzcB"/>
    <property type="match status" value="1"/>
</dbReference>